<dbReference type="Proteomes" id="UP000039046">
    <property type="component" value="Unassembled WGS sequence"/>
</dbReference>
<dbReference type="Gene3D" id="3.60.21.10">
    <property type="match status" value="1"/>
</dbReference>
<dbReference type="InterPro" id="IPR051693">
    <property type="entry name" value="UPF0046_metallophosphoest"/>
</dbReference>
<sequence>MISKMSNAEPLARIKTRKPWKQRVATAILQAHRHSTTLDTASHSKSIRIVCLSDTHNKRPTVPLGDVLIHAGDFTENGSYDEVRNELDWLSSLPYRHRILVAGNHDVLLDDAFLSKYPERRYGETKMRHDLNWIYLQDTSITLEINTPSEISRIDQQTDNVRDARKITIFGSPWTPQYGTSAFQYRPDEGYHWANILSSLGTTIPDIIITHGPPRLHLDGISTAPDVRIWQKRFVV</sequence>
<gene>
    <name evidence="2" type="ORF">VHEMI02812</name>
</gene>
<feature type="domain" description="Calcineurin-like phosphoesterase" evidence="1">
    <location>
        <begin position="65"/>
        <end position="219"/>
    </location>
</feature>
<keyword evidence="3" id="KW-1185">Reference proteome</keyword>
<dbReference type="OrthoDB" id="630188at2759"/>
<dbReference type="PANTHER" id="PTHR12905">
    <property type="entry name" value="METALLOPHOSPHOESTERASE"/>
    <property type="match status" value="1"/>
</dbReference>
<protein>
    <recommendedName>
        <fullName evidence="1">Calcineurin-like phosphoesterase domain-containing protein</fullName>
    </recommendedName>
</protein>
<dbReference type="SUPFAM" id="SSF56300">
    <property type="entry name" value="Metallo-dependent phosphatases"/>
    <property type="match status" value="1"/>
</dbReference>
<dbReference type="GO" id="GO:0016787">
    <property type="term" value="F:hydrolase activity"/>
    <property type="evidence" value="ECO:0007669"/>
    <property type="project" value="InterPro"/>
</dbReference>
<evidence type="ECO:0000313" key="3">
    <source>
        <dbReference type="Proteomes" id="UP000039046"/>
    </source>
</evidence>
<dbReference type="PANTHER" id="PTHR12905:SF0">
    <property type="entry name" value="CALCINEURIN-LIKE PHOSPHOESTERASE DOMAIN-CONTAINING PROTEIN"/>
    <property type="match status" value="1"/>
</dbReference>
<accession>A0A0A1TBL6</accession>
<dbReference type="HOGENOM" id="CLU_1176121_0_0_1"/>
<dbReference type="EMBL" id="CDHN01000001">
    <property type="protein sequence ID" value="CEJ82764.1"/>
    <property type="molecule type" value="Genomic_DNA"/>
</dbReference>
<organism evidence="2 3">
    <name type="scientific">[Torrubiella] hemipterigena</name>
    <dbReference type="NCBI Taxonomy" id="1531966"/>
    <lineage>
        <taxon>Eukaryota</taxon>
        <taxon>Fungi</taxon>
        <taxon>Dikarya</taxon>
        <taxon>Ascomycota</taxon>
        <taxon>Pezizomycotina</taxon>
        <taxon>Sordariomycetes</taxon>
        <taxon>Hypocreomycetidae</taxon>
        <taxon>Hypocreales</taxon>
        <taxon>Clavicipitaceae</taxon>
        <taxon>Clavicipitaceae incertae sedis</taxon>
        <taxon>'Torrubiella' clade</taxon>
    </lineage>
</organism>
<evidence type="ECO:0000259" key="1">
    <source>
        <dbReference type="Pfam" id="PF00149"/>
    </source>
</evidence>
<dbReference type="Pfam" id="PF00149">
    <property type="entry name" value="Metallophos"/>
    <property type="match status" value="1"/>
</dbReference>
<dbReference type="AlphaFoldDB" id="A0A0A1TBL6"/>
<dbReference type="InterPro" id="IPR029052">
    <property type="entry name" value="Metallo-depent_PP-like"/>
</dbReference>
<proteinExistence type="predicted"/>
<reference evidence="2 3" key="1">
    <citation type="journal article" date="2015" name="Genome Announc.">
        <title>Draft Genome Sequence and Gene Annotation of the Entomopathogenic Fungus Verticillium hemipterigenum.</title>
        <authorList>
            <person name="Horn F."/>
            <person name="Habel A."/>
            <person name="Scharf D.H."/>
            <person name="Dworschak J."/>
            <person name="Brakhage A.A."/>
            <person name="Guthke R."/>
            <person name="Hertweck C."/>
            <person name="Linde J."/>
        </authorList>
    </citation>
    <scope>NUCLEOTIDE SEQUENCE [LARGE SCALE GENOMIC DNA]</scope>
</reference>
<dbReference type="InterPro" id="IPR004843">
    <property type="entry name" value="Calcineurin-like_PHP"/>
</dbReference>
<evidence type="ECO:0000313" key="2">
    <source>
        <dbReference type="EMBL" id="CEJ82764.1"/>
    </source>
</evidence>
<name>A0A0A1TBL6_9HYPO</name>